<dbReference type="PANTHER" id="PTHR46191:SF2">
    <property type="entry name" value="HALOACID DEHALOGENASE-LIKE HYDROLASE DOMAIN-CONTAINING PROTEIN 3"/>
    <property type="match status" value="1"/>
</dbReference>
<name>A0A0U1M640_TALIS</name>
<dbReference type="OMA" id="WWRQLIA"/>
<proteinExistence type="predicted"/>
<dbReference type="Pfam" id="PF00702">
    <property type="entry name" value="Hydrolase"/>
    <property type="match status" value="1"/>
</dbReference>
<dbReference type="Gene3D" id="1.10.150.720">
    <property type="entry name" value="Haloacid dehalogenase-like hydrolase"/>
    <property type="match status" value="1"/>
</dbReference>
<dbReference type="OrthoDB" id="444127at2759"/>
<gene>
    <name evidence="1" type="ORF">PISL3812_08117</name>
</gene>
<evidence type="ECO:0000313" key="2">
    <source>
        <dbReference type="Proteomes" id="UP000054383"/>
    </source>
</evidence>
<reference evidence="1 2" key="1">
    <citation type="submission" date="2015-04" db="EMBL/GenBank/DDBJ databases">
        <authorList>
            <person name="Syromyatnikov M.Y."/>
            <person name="Popov V.N."/>
        </authorList>
    </citation>
    <scope>NUCLEOTIDE SEQUENCE [LARGE SCALE GENOMIC DNA]</scope>
    <source>
        <strain evidence="1">WF-38-12</strain>
    </source>
</reference>
<evidence type="ECO:0000313" key="1">
    <source>
        <dbReference type="EMBL" id="CRG91069.1"/>
    </source>
</evidence>
<dbReference type="PANTHER" id="PTHR46191">
    <property type="match status" value="1"/>
</dbReference>
<dbReference type="InterPro" id="IPR051828">
    <property type="entry name" value="HAD-like_hydrolase_domain"/>
</dbReference>
<dbReference type="EMBL" id="CVMT01000009">
    <property type="protein sequence ID" value="CRG91069.1"/>
    <property type="molecule type" value="Genomic_DNA"/>
</dbReference>
<evidence type="ECO:0008006" key="3">
    <source>
        <dbReference type="Google" id="ProtNLM"/>
    </source>
</evidence>
<dbReference type="SUPFAM" id="SSF56784">
    <property type="entry name" value="HAD-like"/>
    <property type="match status" value="1"/>
</dbReference>
<dbReference type="GO" id="GO:0005634">
    <property type="term" value="C:nucleus"/>
    <property type="evidence" value="ECO:0007669"/>
    <property type="project" value="TreeGrafter"/>
</dbReference>
<dbReference type="InterPro" id="IPR023214">
    <property type="entry name" value="HAD_sf"/>
</dbReference>
<organism evidence="1 2">
    <name type="scientific">Talaromyces islandicus</name>
    <name type="common">Penicillium islandicum</name>
    <dbReference type="NCBI Taxonomy" id="28573"/>
    <lineage>
        <taxon>Eukaryota</taxon>
        <taxon>Fungi</taxon>
        <taxon>Dikarya</taxon>
        <taxon>Ascomycota</taxon>
        <taxon>Pezizomycotina</taxon>
        <taxon>Eurotiomycetes</taxon>
        <taxon>Eurotiomycetidae</taxon>
        <taxon>Eurotiales</taxon>
        <taxon>Trichocomaceae</taxon>
        <taxon>Talaromyces</taxon>
        <taxon>Talaromyces sect. Islandici</taxon>
    </lineage>
</organism>
<accession>A0A0U1M640</accession>
<keyword evidence="2" id="KW-1185">Reference proteome</keyword>
<sequence>MSAIRASRRRRQALLITFDAFSTLFHPRRPIPELYASIALSFGLPKSKVAHERLQAAFKTAYKAQSNAYPNYGRQEVLLGRYGGPRQWWSDLIKMTFAKVLDDETKDLPGGMVERLLDVFASNEGYTLYDDVQPFFTHLQNFKRTKSAFEHVVTGVISNSDDRVPAVLRSLGLSIGNVRADRDRSSMELPGFEQLGVENEQNSMPEGNNIDMIITSYEAGQEKPHRLIYDVAARQAQKYLSTIIASKFPDDVVEWTRIHIGDDTQKDYIGAINAGWHSLLIPRRTATRDIPKDAKRIESLEEVMTEIERIQKQ</sequence>
<dbReference type="Gene3D" id="3.40.50.1000">
    <property type="entry name" value="HAD superfamily/HAD-like"/>
    <property type="match status" value="1"/>
</dbReference>
<dbReference type="Proteomes" id="UP000054383">
    <property type="component" value="Unassembled WGS sequence"/>
</dbReference>
<dbReference type="InterPro" id="IPR044924">
    <property type="entry name" value="HAD-SF_hydro_IA_REG-2-like_cap"/>
</dbReference>
<protein>
    <recommendedName>
        <fullName evidence="3">Haloacid dehalogenase-like hydrolase domain-containing protein 3</fullName>
    </recommendedName>
</protein>
<dbReference type="InterPro" id="IPR036412">
    <property type="entry name" value="HAD-like_sf"/>
</dbReference>
<dbReference type="AlphaFoldDB" id="A0A0U1M640"/>
<dbReference type="STRING" id="28573.A0A0U1M640"/>